<evidence type="ECO:0000256" key="4">
    <source>
        <dbReference type="ARBA" id="ARBA00022525"/>
    </source>
</evidence>
<keyword evidence="4 6" id="KW-0964">Secreted</keyword>
<dbReference type="RefSeq" id="XP_010504373.1">
    <property type="nucleotide sequence ID" value="XM_010506071.1"/>
</dbReference>
<proteinExistence type="inferred from homology"/>
<comment type="similarity">
    <text evidence="2 6">Belongs to the plant self-incompatibility (S1) protein family.</text>
</comment>
<evidence type="ECO:0000256" key="1">
    <source>
        <dbReference type="ARBA" id="ARBA00004613"/>
    </source>
</evidence>
<keyword evidence="7" id="KW-1185">Reference proteome</keyword>
<comment type="subcellular location">
    <subcellularLocation>
        <location evidence="1 6">Secreted</location>
    </subcellularLocation>
</comment>
<dbReference type="Pfam" id="PF05938">
    <property type="entry name" value="Self-incomp_S1"/>
    <property type="match status" value="1"/>
</dbReference>
<dbReference type="GeneID" id="104781404"/>
<reference evidence="8" key="2">
    <citation type="submission" date="2025-08" db="UniProtKB">
        <authorList>
            <consortium name="RefSeq"/>
        </authorList>
    </citation>
    <scope>IDENTIFICATION</scope>
    <source>
        <tissue evidence="8">Leaf</tissue>
    </source>
</reference>
<reference evidence="7" key="1">
    <citation type="journal article" date="2014" name="Nat. Commun.">
        <title>The emerging biofuel crop Camelina sativa retains a highly undifferentiated hexaploid genome structure.</title>
        <authorList>
            <person name="Kagale S."/>
            <person name="Koh C."/>
            <person name="Nixon J."/>
            <person name="Bollina V."/>
            <person name="Clarke W.E."/>
            <person name="Tuteja R."/>
            <person name="Spillane C."/>
            <person name="Robinson S.J."/>
            <person name="Links M.G."/>
            <person name="Clarke C."/>
            <person name="Higgins E.E."/>
            <person name="Huebert T."/>
            <person name="Sharpe A.G."/>
            <person name="Parkin I.A."/>
        </authorList>
    </citation>
    <scope>NUCLEOTIDE SEQUENCE [LARGE SCALE GENOMIC DNA]</scope>
    <source>
        <strain evidence="7">cv. DH55</strain>
    </source>
</reference>
<keyword evidence="3 6" id="KW-0713">Self-incompatibility</keyword>
<evidence type="ECO:0000313" key="7">
    <source>
        <dbReference type="Proteomes" id="UP000694864"/>
    </source>
</evidence>
<sequence>MSFTNKPNFILLFMIFSTLIFLTFSLDLSNVSAESPTLDWEEPLSKGRKHVVIRNKVKNKEVLNVHCKSTKDDLGLVHIPWNDTWNFKFHVNLQRTTEYHCHFTWYNGGSHYFSIFKVSRDDTVIGKYPMCVKCIWEVGSDDKSPMCRIPLFEKDKPYCFKWEDGP</sequence>
<keyword evidence="5 6" id="KW-0732">Signal</keyword>
<dbReference type="InterPro" id="IPR010264">
    <property type="entry name" value="Self-incomp_S1"/>
</dbReference>
<dbReference type="PANTHER" id="PTHR31232">
    <property type="match status" value="1"/>
</dbReference>
<organism evidence="7 8">
    <name type="scientific">Camelina sativa</name>
    <name type="common">False flax</name>
    <name type="synonym">Myagrum sativum</name>
    <dbReference type="NCBI Taxonomy" id="90675"/>
    <lineage>
        <taxon>Eukaryota</taxon>
        <taxon>Viridiplantae</taxon>
        <taxon>Streptophyta</taxon>
        <taxon>Embryophyta</taxon>
        <taxon>Tracheophyta</taxon>
        <taxon>Spermatophyta</taxon>
        <taxon>Magnoliopsida</taxon>
        <taxon>eudicotyledons</taxon>
        <taxon>Gunneridae</taxon>
        <taxon>Pentapetalae</taxon>
        <taxon>rosids</taxon>
        <taxon>malvids</taxon>
        <taxon>Brassicales</taxon>
        <taxon>Brassicaceae</taxon>
        <taxon>Camelineae</taxon>
        <taxon>Camelina</taxon>
    </lineage>
</organism>
<evidence type="ECO:0000256" key="3">
    <source>
        <dbReference type="ARBA" id="ARBA00022471"/>
    </source>
</evidence>
<dbReference type="Proteomes" id="UP000694864">
    <property type="component" value="Chromosome 4"/>
</dbReference>
<evidence type="ECO:0000313" key="8">
    <source>
        <dbReference type="RefSeq" id="XP_010504373.1"/>
    </source>
</evidence>
<evidence type="ECO:0000256" key="5">
    <source>
        <dbReference type="ARBA" id="ARBA00022729"/>
    </source>
</evidence>
<feature type="signal peptide" evidence="6">
    <location>
        <begin position="1"/>
        <end position="33"/>
    </location>
</feature>
<accession>A0ABM0YQD3</accession>
<name>A0ABM0YQD3_CAMSA</name>
<dbReference type="PANTHER" id="PTHR31232:SF133">
    <property type="entry name" value="S-PROTEIN HOMOLOG"/>
    <property type="match status" value="1"/>
</dbReference>
<protein>
    <recommendedName>
        <fullName evidence="6">S-protein homolog</fullName>
    </recommendedName>
</protein>
<feature type="chain" id="PRO_5044966002" description="S-protein homolog" evidence="6">
    <location>
        <begin position="34"/>
        <end position="166"/>
    </location>
</feature>
<evidence type="ECO:0000256" key="6">
    <source>
        <dbReference type="RuleBase" id="RU367044"/>
    </source>
</evidence>
<gene>
    <name evidence="8" type="primary">LOC104781404</name>
</gene>
<evidence type="ECO:0000256" key="2">
    <source>
        <dbReference type="ARBA" id="ARBA00005581"/>
    </source>
</evidence>